<protein>
    <submittedName>
        <fullName evidence="1">Uncharacterized protein</fullName>
    </submittedName>
</protein>
<dbReference type="Proteomes" id="UP000308652">
    <property type="component" value="Unassembled WGS sequence"/>
</dbReference>
<evidence type="ECO:0000313" key="2">
    <source>
        <dbReference type="Proteomes" id="UP000308652"/>
    </source>
</evidence>
<name>A0A5C3LR26_9AGAR</name>
<accession>A0A5C3LR26</accession>
<reference evidence="1 2" key="1">
    <citation type="journal article" date="2019" name="Nat. Ecol. Evol.">
        <title>Megaphylogeny resolves global patterns of mushroom evolution.</title>
        <authorList>
            <person name="Varga T."/>
            <person name="Krizsan K."/>
            <person name="Foldi C."/>
            <person name="Dima B."/>
            <person name="Sanchez-Garcia M."/>
            <person name="Sanchez-Ramirez S."/>
            <person name="Szollosi G.J."/>
            <person name="Szarkandi J.G."/>
            <person name="Papp V."/>
            <person name="Albert L."/>
            <person name="Andreopoulos W."/>
            <person name="Angelini C."/>
            <person name="Antonin V."/>
            <person name="Barry K.W."/>
            <person name="Bougher N.L."/>
            <person name="Buchanan P."/>
            <person name="Buyck B."/>
            <person name="Bense V."/>
            <person name="Catcheside P."/>
            <person name="Chovatia M."/>
            <person name="Cooper J."/>
            <person name="Damon W."/>
            <person name="Desjardin D."/>
            <person name="Finy P."/>
            <person name="Geml J."/>
            <person name="Haridas S."/>
            <person name="Hughes K."/>
            <person name="Justo A."/>
            <person name="Karasinski D."/>
            <person name="Kautmanova I."/>
            <person name="Kiss B."/>
            <person name="Kocsube S."/>
            <person name="Kotiranta H."/>
            <person name="LaButti K.M."/>
            <person name="Lechner B.E."/>
            <person name="Liimatainen K."/>
            <person name="Lipzen A."/>
            <person name="Lukacs Z."/>
            <person name="Mihaltcheva S."/>
            <person name="Morgado L.N."/>
            <person name="Niskanen T."/>
            <person name="Noordeloos M.E."/>
            <person name="Ohm R.A."/>
            <person name="Ortiz-Santana B."/>
            <person name="Ovrebo C."/>
            <person name="Racz N."/>
            <person name="Riley R."/>
            <person name="Savchenko A."/>
            <person name="Shiryaev A."/>
            <person name="Soop K."/>
            <person name="Spirin V."/>
            <person name="Szebenyi C."/>
            <person name="Tomsovsky M."/>
            <person name="Tulloss R.E."/>
            <person name="Uehling J."/>
            <person name="Grigoriev I.V."/>
            <person name="Vagvolgyi C."/>
            <person name="Papp T."/>
            <person name="Martin F.M."/>
            <person name="Miettinen O."/>
            <person name="Hibbett D.S."/>
            <person name="Nagy L.G."/>
        </authorList>
    </citation>
    <scope>NUCLEOTIDE SEQUENCE [LARGE SCALE GENOMIC DNA]</scope>
    <source>
        <strain evidence="1 2">CBS 166.37</strain>
    </source>
</reference>
<sequence>MEPPISQTYNGTYPICLDEHEDRQEAAASSEQCHNLAEGMYSLNCSPVAGCPSDDAGSGSCSVDATVCLVMEDCITGACQTTETTLVSHGGALISLMTLLEEFVMHHDKLMGLGFSLVTWCWKDLKGPCRSKLVLNGGTSRLTTSVKKTLIDAQHSTSSLTKLNDGGFDKLGWMWSDDLEAYDGHELWQ</sequence>
<organism evidence="1 2">
    <name type="scientific">Crucibulum laeve</name>
    <dbReference type="NCBI Taxonomy" id="68775"/>
    <lineage>
        <taxon>Eukaryota</taxon>
        <taxon>Fungi</taxon>
        <taxon>Dikarya</taxon>
        <taxon>Basidiomycota</taxon>
        <taxon>Agaricomycotina</taxon>
        <taxon>Agaricomycetes</taxon>
        <taxon>Agaricomycetidae</taxon>
        <taxon>Agaricales</taxon>
        <taxon>Agaricineae</taxon>
        <taxon>Nidulariaceae</taxon>
        <taxon>Crucibulum</taxon>
    </lineage>
</organism>
<dbReference type="AlphaFoldDB" id="A0A5C3LR26"/>
<dbReference type="EMBL" id="ML213858">
    <property type="protein sequence ID" value="TFK31161.1"/>
    <property type="molecule type" value="Genomic_DNA"/>
</dbReference>
<keyword evidence="2" id="KW-1185">Reference proteome</keyword>
<gene>
    <name evidence="1" type="ORF">BDQ12DRAFT_672076</name>
</gene>
<evidence type="ECO:0000313" key="1">
    <source>
        <dbReference type="EMBL" id="TFK31161.1"/>
    </source>
</evidence>
<proteinExistence type="predicted"/>